<dbReference type="Proteomes" id="UP000242715">
    <property type="component" value="Unassembled WGS sequence"/>
</dbReference>
<evidence type="ECO:0000313" key="2">
    <source>
        <dbReference type="EMBL" id="GAU42856.1"/>
    </source>
</evidence>
<evidence type="ECO:0000313" key="3">
    <source>
        <dbReference type="Proteomes" id="UP000242715"/>
    </source>
</evidence>
<proteinExistence type="predicted"/>
<dbReference type="AlphaFoldDB" id="A0A2Z6NG92"/>
<name>A0A2Z6NG92_TRISU</name>
<accession>A0A2Z6NG92</accession>
<sequence>MRRIYQFIPPSFLNNFHKILVLTIRKNIKHFLQDLSVVFDILSDGKYQDFVEVIQERGWDKLINPPHVINDDLVQEFYANAVLVDVEAPFSFTTMIRRHLLRFDLAAINAYLENPYTSENEDGLCPYARTLDRGNWNIDDIKQRLMMPDLDIQLNSAGLHLRGMRGDMKQKAQLTLLFILYNVIPRSHLSDAPMNILGLIYCLHVGKDVDVARVIANEMKVIASSGVTDQSKPKYCKLKRKEIPIAPTHPLTPHEVPPIDPTLQNWFHHTWDENVANHQVDVAMFEAMYRMSLQHPIDEPTMFQTHIALPADRPNFVGELVQMQ</sequence>
<keyword evidence="3" id="KW-1185">Reference proteome</keyword>
<dbReference type="EMBL" id="DF973944">
    <property type="protein sequence ID" value="GAU42856.1"/>
    <property type="molecule type" value="Genomic_DNA"/>
</dbReference>
<evidence type="ECO:0000259" key="1">
    <source>
        <dbReference type="Pfam" id="PF20167"/>
    </source>
</evidence>
<organism evidence="2 3">
    <name type="scientific">Trifolium subterraneum</name>
    <name type="common">Subterranean clover</name>
    <dbReference type="NCBI Taxonomy" id="3900"/>
    <lineage>
        <taxon>Eukaryota</taxon>
        <taxon>Viridiplantae</taxon>
        <taxon>Streptophyta</taxon>
        <taxon>Embryophyta</taxon>
        <taxon>Tracheophyta</taxon>
        <taxon>Spermatophyta</taxon>
        <taxon>Magnoliopsida</taxon>
        <taxon>eudicotyledons</taxon>
        <taxon>Gunneridae</taxon>
        <taxon>Pentapetalae</taxon>
        <taxon>rosids</taxon>
        <taxon>fabids</taxon>
        <taxon>Fabales</taxon>
        <taxon>Fabaceae</taxon>
        <taxon>Papilionoideae</taxon>
        <taxon>50 kb inversion clade</taxon>
        <taxon>NPAAA clade</taxon>
        <taxon>Hologalegina</taxon>
        <taxon>IRL clade</taxon>
        <taxon>Trifolieae</taxon>
        <taxon>Trifolium</taxon>
    </lineage>
</organism>
<gene>
    <name evidence="2" type="ORF">TSUD_13240</name>
</gene>
<feature type="domain" description="Putative plant transposon protein" evidence="1">
    <location>
        <begin position="55"/>
        <end position="231"/>
    </location>
</feature>
<dbReference type="Pfam" id="PF20167">
    <property type="entry name" value="Transposase_32"/>
    <property type="match status" value="1"/>
</dbReference>
<reference evidence="3" key="1">
    <citation type="journal article" date="2017" name="Front. Plant Sci.">
        <title>Climate Clever Clovers: New Paradigm to Reduce the Environmental Footprint of Ruminants by Breeding Low Methanogenic Forages Utilizing Haplotype Variation.</title>
        <authorList>
            <person name="Kaur P."/>
            <person name="Appels R."/>
            <person name="Bayer P.E."/>
            <person name="Keeble-Gagnere G."/>
            <person name="Wang J."/>
            <person name="Hirakawa H."/>
            <person name="Shirasawa K."/>
            <person name="Vercoe P."/>
            <person name="Stefanova K."/>
            <person name="Durmic Z."/>
            <person name="Nichols P."/>
            <person name="Revell C."/>
            <person name="Isobe S.N."/>
            <person name="Edwards D."/>
            <person name="Erskine W."/>
        </authorList>
    </citation>
    <scope>NUCLEOTIDE SEQUENCE [LARGE SCALE GENOMIC DNA]</scope>
    <source>
        <strain evidence="3">cv. Daliak</strain>
    </source>
</reference>
<dbReference type="InterPro" id="IPR046796">
    <property type="entry name" value="Transposase_32_dom"/>
</dbReference>
<protein>
    <recommendedName>
        <fullName evidence="1">Putative plant transposon protein domain-containing protein</fullName>
    </recommendedName>
</protein>